<keyword evidence="5" id="KW-1185">Reference proteome</keyword>
<evidence type="ECO:0000313" key="5">
    <source>
        <dbReference type="Proteomes" id="UP000814176"/>
    </source>
</evidence>
<reference evidence="4 5" key="1">
    <citation type="journal article" date="2021" name="Environ. Microbiol.">
        <title>Gene family expansions and transcriptome signatures uncover fungal adaptations to wood decay.</title>
        <authorList>
            <person name="Hage H."/>
            <person name="Miyauchi S."/>
            <person name="Viragh M."/>
            <person name="Drula E."/>
            <person name="Min B."/>
            <person name="Chaduli D."/>
            <person name="Navarro D."/>
            <person name="Favel A."/>
            <person name="Norest M."/>
            <person name="Lesage-Meessen L."/>
            <person name="Balint B."/>
            <person name="Merenyi Z."/>
            <person name="de Eugenio L."/>
            <person name="Morin E."/>
            <person name="Martinez A.T."/>
            <person name="Baldrian P."/>
            <person name="Stursova M."/>
            <person name="Martinez M.J."/>
            <person name="Novotny C."/>
            <person name="Magnuson J.K."/>
            <person name="Spatafora J.W."/>
            <person name="Maurice S."/>
            <person name="Pangilinan J."/>
            <person name="Andreopoulos W."/>
            <person name="LaButti K."/>
            <person name="Hundley H."/>
            <person name="Na H."/>
            <person name="Kuo A."/>
            <person name="Barry K."/>
            <person name="Lipzen A."/>
            <person name="Henrissat B."/>
            <person name="Riley R."/>
            <person name="Ahrendt S."/>
            <person name="Nagy L.G."/>
            <person name="Grigoriev I.V."/>
            <person name="Martin F."/>
            <person name="Rosso M.N."/>
        </authorList>
    </citation>
    <scope>NUCLEOTIDE SEQUENCE [LARGE SCALE GENOMIC DNA]</scope>
    <source>
        <strain evidence="4 5">CIRM-BRFM 1785</strain>
    </source>
</reference>
<feature type="region of interest" description="Disordered" evidence="3">
    <location>
        <begin position="1"/>
        <end position="91"/>
    </location>
</feature>
<evidence type="ECO:0000256" key="1">
    <source>
        <dbReference type="ARBA" id="ARBA00006484"/>
    </source>
</evidence>
<evidence type="ECO:0000256" key="3">
    <source>
        <dbReference type="SAM" id="MobiDB-lite"/>
    </source>
</evidence>
<keyword evidence="2" id="KW-0560">Oxidoreductase</keyword>
<feature type="compositionally biased region" description="Polar residues" evidence="3">
    <location>
        <begin position="1"/>
        <end position="10"/>
    </location>
</feature>
<comment type="similarity">
    <text evidence="1">Belongs to the short-chain dehydrogenases/reductases (SDR) family.</text>
</comment>
<name>A0ABQ8KB58_9APHY</name>
<organism evidence="4 5">
    <name type="scientific">Rhodofomes roseus</name>
    <dbReference type="NCBI Taxonomy" id="34475"/>
    <lineage>
        <taxon>Eukaryota</taxon>
        <taxon>Fungi</taxon>
        <taxon>Dikarya</taxon>
        <taxon>Basidiomycota</taxon>
        <taxon>Agaricomycotina</taxon>
        <taxon>Agaricomycetes</taxon>
        <taxon>Polyporales</taxon>
        <taxon>Rhodofomes</taxon>
    </lineage>
</organism>
<dbReference type="PANTHER" id="PTHR44169:SF6">
    <property type="entry name" value="NADPH-DEPENDENT 1-ACYLDIHYDROXYACETONE PHOSPHATE REDUCTASE"/>
    <property type="match status" value="1"/>
</dbReference>
<evidence type="ECO:0000256" key="2">
    <source>
        <dbReference type="ARBA" id="ARBA00023002"/>
    </source>
</evidence>
<dbReference type="GeneID" id="72009082"/>
<dbReference type="Proteomes" id="UP000814176">
    <property type="component" value="Unassembled WGS sequence"/>
</dbReference>
<gene>
    <name evidence="4" type="ORF">C8Q71DRAFT_872722</name>
</gene>
<dbReference type="RefSeq" id="XP_047777043.1">
    <property type="nucleotide sequence ID" value="XM_047928350.1"/>
</dbReference>
<feature type="compositionally biased region" description="Low complexity" evidence="3">
    <location>
        <begin position="43"/>
        <end position="64"/>
    </location>
</feature>
<protein>
    <submittedName>
        <fullName evidence="4">Uncharacterized protein</fullName>
    </submittedName>
</protein>
<accession>A0ABQ8KB58</accession>
<sequence length="281" mass="31269">MPTPRLLTSQKKTESPAAESPSIMLTSPSMKGTKSRMTTPKATPTRPTGPSKSPTPTRTKTTSSVKASPSTPAKSVALSKQPASAARGETPLRPLSLIPGVDEEDKWFLMWDGDDMTLDMVTDVNDRDVDETESALQAVQTLYARKWLHYKRLLKRAQASTAAQLHALQAEVMSGSVKTNITKPHTLPAGSMYAQYEDTYQEKRVRPVMKNAMPPEEFARQVVSQAIKAVPKNWLWVGTHSFFCWFIDTFFGQRAFHFIFMHMFGLSEFSALVKGRKAKAT</sequence>
<feature type="compositionally biased region" description="Polar residues" evidence="3">
    <location>
        <begin position="23"/>
        <end position="42"/>
    </location>
</feature>
<proteinExistence type="inferred from homology"/>
<evidence type="ECO:0000313" key="4">
    <source>
        <dbReference type="EMBL" id="KAH9834512.1"/>
    </source>
</evidence>
<dbReference type="PANTHER" id="PTHR44169">
    <property type="entry name" value="NADPH-DEPENDENT 1-ACYLDIHYDROXYACETONE PHOSPHATE REDUCTASE"/>
    <property type="match status" value="1"/>
</dbReference>
<dbReference type="EMBL" id="JADCUA010000015">
    <property type="protein sequence ID" value="KAH9834512.1"/>
    <property type="molecule type" value="Genomic_DNA"/>
</dbReference>
<comment type="caution">
    <text evidence="4">The sequence shown here is derived from an EMBL/GenBank/DDBJ whole genome shotgun (WGS) entry which is preliminary data.</text>
</comment>